<protein>
    <recommendedName>
        <fullName evidence="2 8">Phosphatidylinositol 3-kinase catalytic subunit type 3</fullName>
        <ecNumber evidence="1 8">2.7.1.137</ecNumber>
    </recommendedName>
</protein>
<dbReference type="InterPro" id="IPR001263">
    <property type="entry name" value="PI3K_accessory_dom"/>
</dbReference>
<dbReference type="FunFam" id="3.30.1010.10:FF:000002">
    <property type="entry name" value="Phosphatidylinositol 3-kinase catalytic subunit type 3"/>
    <property type="match status" value="1"/>
</dbReference>
<comment type="similarity">
    <text evidence="8 9">Belongs to the PI3/PI4-kinase family.</text>
</comment>
<dbReference type="eggNOG" id="KOG0906">
    <property type="taxonomic scope" value="Eukaryota"/>
</dbReference>
<dbReference type="InterPro" id="IPR015433">
    <property type="entry name" value="PI3/4_kinase"/>
</dbReference>
<dbReference type="InterPro" id="IPR035892">
    <property type="entry name" value="C2_domain_sf"/>
</dbReference>
<evidence type="ECO:0000256" key="6">
    <source>
        <dbReference type="ARBA" id="ARBA00022840"/>
    </source>
</evidence>
<dbReference type="Pfam" id="PF00613">
    <property type="entry name" value="PI3Ka"/>
    <property type="match status" value="1"/>
</dbReference>
<dbReference type="SMART" id="SM00142">
    <property type="entry name" value="PI3K_C2"/>
    <property type="match status" value="1"/>
</dbReference>
<feature type="domain" description="PIK helical" evidence="11">
    <location>
        <begin position="280"/>
        <end position="536"/>
    </location>
</feature>
<sequence>MNNLEASHDKFDYVYSCDLNDVNFKIKIGTLEGTPSRHDFKALMDDPKLRYSGLYDDKKADLLISCHIYSHGKQLCPPKQTSYKHFVDHWNEWLTFPLKLSDLPKDAKLGITIWDSYGPGKSIPVGGTSLSIFGKHSTFRQGIYDLRIWPGVEADSGDGTPGKCDKGSKSARLNKLKKRYGRGHIPKIDWLDKITFVNIENTTKREKDSHLMYLSIEFPSIQIDNTNHTVVYFETGAEDSCLLSFESDIIVVPDPELLLDNLVEDKHHKLYRSDRTGLTDRDNKPNAQTRNQLNMIVSYPPTKVLTSDEQDLLWKYRFYLMNQKKALTKFLKCVNWDSETEAKQALELLYSWEPMDIEDALELLSPTFQHPAVRQYAVSRLQEAPDEDLILYLLQLVQALKYEDLDVIENDCFKTYKKSLSDLATEPEKESNVSRKMSTTSEVSITPLGCDNLAFDSSDAAIYPSDKMKDMDLATFLIEKAASDDILANFFYWYLVVECEDFYGYCTAGSSSGNPPCKDQKVSNMYNFVLRRFLDRLYAGDREMHRRYNTILRAQSFVDKLVCLMKAVAREKGDRTKKIEVLRSLLSDSSSYHINFKHFEGLPLPLDPKVKIIGILPETATLFKSALMPSQLTFITEDLGRYIAILKIGDDLRQDQLILHTITLIDKLLRRENLDLKLTPYKVLATSCKHGFVQYIESFPVAEVIKNADIQKFFREAAPCENAPYGIQPDVMDTYVKSCAGYCIITYLLGVGDRHLDNLLLTKKGHLFHVDFGYILGRDPKPFPPPMKLSREMVEAMGGVTSDHYQTFRKLCYTAFLHLRRHANLILNLFNLMVDATIPDIALEPDKTVKKVQDKFRLDLNDEEAVHYIQGLIDVSVTAVMAILVEQIHKFAQYWRK</sequence>
<dbReference type="GO" id="GO:0006897">
    <property type="term" value="P:endocytosis"/>
    <property type="evidence" value="ECO:0007669"/>
    <property type="project" value="TreeGrafter"/>
</dbReference>
<feature type="domain" description="C2 PI3K-type" evidence="12">
    <location>
        <begin position="40"/>
        <end position="200"/>
    </location>
</feature>
<dbReference type="GO" id="GO:0005524">
    <property type="term" value="F:ATP binding"/>
    <property type="evidence" value="ECO:0007669"/>
    <property type="project" value="UniProtKB-UniRule"/>
</dbReference>
<keyword evidence="14" id="KW-1185">Reference proteome</keyword>
<comment type="catalytic activity">
    <reaction evidence="7">
        <text>a 1,2-diacyl-sn-glycero-3-phospho-(1D-myo-inositol) + ATP = a 1,2-diacyl-sn-glycero-3-phospho-(1D-myo-inositol-3-phosphate) + ADP + H(+)</text>
        <dbReference type="Rhea" id="RHEA:12709"/>
        <dbReference type="ChEBI" id="CHEBI:15378"/>
        <dbReference type="ChEBI" id="CHEBI:30616"/>
        <dbReference type="ChEBI" id="CHEBI:57880"/>
        <dbReference type="ChEBI" id="CHEBI:58088"/>
        <dbReference type="ChEBI" id="CHEBI:456216"/>
        <dbReference type="EC" id="2.7.1.137"/>
    </reaction>
    <physiologicalReaction direction="left-to-right" evidence="7">
        <dbReference type="Rhea" id="RHEA:12710"/>
    </physiologicalReaction>
</comment>
<dbReference type="SUPFAM" id="SSF56112">
    <property type="entry name" value="Protein kinase-like (PK-like)"/>
    <property type="match status" value="1"/>
</dbReference>
<dbReference type="PANTHER" id="PTHR10048">
    <property type="entry name" value="PHOSPHATIDYLINOSITOL KINASE"/>
    <property type="match status" value="1"/>
</dbReference>
<evidence type="ECO:0000313" key="13">
    <source>
        <dbReference type="EnsemblMetazoa" id="tetur13g03280.1"/>
    </source>
</evidence>
<dbReference type="SUPFAM" id="SSF49562">
    <property type="entry name" value="C2 domain (Calcium/lipid-binding domain, CaLB)"/>
    <property type="match status" value="1"/>
</dbReference>
<evidence type="ECO:0000256" key="1">
    <source>
        <dbReference type="ARBA" id="ARBA00012073"/>
    </source>
</evidence>
<dbReference type="GO" id="GO:0034271">
    <property type="term" value="C:phosphatidylinositol 3-kinase complex, class III, type I"/>
    <property type="evidence" value="ECO:0007669"/>
    <property type="project" value="TreeGrafter"/>
</dbReference>
<evidence type="ECO:0000313" key="14">
    <source>
        <dbReference type="Proteomes" id="UP000015104"/>
    </source>
</evidence>
<dbReference type="SMART" id="SM00145">
    <property type="entry name" value="PI3Ka"/>
    <property type="match status" value="1"/>
</dbReference>
<dbReference type="Gene3D" id="1.10.1070.11">
    <property type="entry name" value="Phosphatidylinositol 3-/4-kinase, catalytic domain"/>
    <property type="match status" value="1"/>
</dbReference>
<dbReference type="PROSITE" id="PS50290">
    <property type="entry name" value="PI3_4_KINASE_3"/>
    <property type="match status" value="1"/>
</dbReference>
<dbReference type="HOGENOM" id="CLU_004869_0_0_1"/>
<dbReference type="Gene3D" id="1.25.40.70">
    <property type="entry name" value="Phosphatidylinositol 3-kinase, accessory domain (PIK)"/>
    <property type="match status" value="1"/>
</dbReference>
<name>T1KKC8_TETUR</name>
<organism evidence="13 14">
    <name type="scientific">Tetranychus urticae</name>
    <name type="common">Two-spotted spider mite</name>
    <dbReference type="NCBI Taxonomy" id="32264"/>
    <lineage>
        <taxon>Eukaryota</taxon>
        <taxon>Metazoa</taxon>
        <taxon>Ecdysozoa</taxon>
        <taxon>Arthropoda</taxon>
        <taxon>Chelicerata</taxon>
        <taxon>Arachnida</taxon>
        <taxon>Acari</taxon>
        <taxon>Acariformes</taxon>
        <taxon>Trombidiformes</taxon>
        <taxon>Prostigmata</taxon>
        <taxon>Eleutherengona</taxon>
        <taxon>Raphignathae</taxon>
        <taxon>Tetranychoidea</taxon>
        <taxon>Tetranychidae</taxon>
        <taxon>Tetranychus</taxon>
    </lineage>
</organism>
<dbReference type="GO" id="GO:0034272">
    <property type="term" value="C:phosphatidylinositol 3-kinase complex, class III, type II"/>
    <property type="evidence" value="ECO:0007669"/>
    <property type="project" value="TreeGrafter"/>
</dbReference>
<evidence type="ECO:0000259" key="10">
    <source>
        <dbReference type="PROSITE" id="PS50290"/>
    </source>
</evidence>
<dbReference type="CDD" id="cd00896">
    <property type="entry name" value="PI3Kc_III"/>
    <property type="match status" value="1"/>
</dbReference>
<reference evidence="14" key="1">
    <citation type="submission" date="2011-08" db="EMBL/GenBank/DDBJ databases">
        <authorList>
            <person name="Rombauts S."/>
        </authorList>
    </citation>
    <scope>NUCLEOTIDE SEQUENCE</scope>
    <source>
        <strain evidence="14">London</strain>
    </source>
</reference>
<dbReference type="SUPFAM" id="SSF48371">
    <property type="entry name" value="ARM repeat"/>
    <property type="match status" value="1"/>
</dbReference>
<dbReference type="InterPro" id="IPR036940">
    <property type="entry name" value="PI3/4_kinase_cat_sf"/>
</dbReference>
<evidence type="ECO:0000259" key="11">
    <source>
        <dbReference type="PROSITE" id="PS51545"/>
    </source>
</evidence>
<dbReference type="Proteomes" id="UP000015104">
    <property type="component" value="Unassembled WGS sequence"/>
</dbReference>
<evidence type="ECO:0000256" key="5">
    <source>
        <dbReference type="ARBA" id="ARBA00022777"/>
    </source>
</evidence>
<dbReference type="GO" id="GO:0005768">
    <property type="term" value="C:endosome"/>
    <property type="evidence" value="ECO:0007669"/>
    <property type="project" value="TreeGrafter"/>
</dbReference>
<dbReference type="Gene3D" id="3.30.1010.10">
    <property type="entry name" value="Phosphatidylinositol 3-kinase Catalytic Subunit, Chain A, domain 4"/>
    <property type="match status" value="1"/>
</dbReference>
<dbReference type="InterPro" id="IPR011009">
    <property type="entry name" value="Kinase-like_dom_sf"/>
</dbReference>
<keyword evidence="5 8" id="KW-0418">Kinase</keyword>
<dbReference type="AlphaFoldDB" id="T1KKC8"/>
<evidence type="ECO:0000256" key="3">
    <source>
        <dbReference type="ARBA" id="ARBA00022679"/>
    </source>
</evidence>
<dbReference type="Pfam" id="PF00792">
    <property type="entry name" value="PI3K_C2"/>
    <property type="match status" value="1"/>
</dbReference>
<feature type="domain" description="PI3K/PI4K catalytic" evidence="10">
    <location>
        <begin position="616"/>
        <end position="881"/>
    </location>
</feature>
<dbReference type="InterPro" id="IPR008290">
    <property type="entry name" value="PI3K_Vps34"/>
</dbReference>
<evidence type="ECO:0000256" key="2">
    <source>
        <dbReference type="ARBA" id="ARBA00019787"/>
    </source>
</evidence>
<dbReference type="STRING" id="32264.T1KKC8"/>
<evidence type="ECO:0000256" key="9">
    <source>
        <dbReference type="PROSITE-ProRule" id="PRU00880"/>
    </source>
</evidence>
<dbReference type="CDD" id="cd00870">
    <property type="entry name" value="PI3Ka_III"/>
    <property type="match status" value="1"/>
</dbReference>
<dbReference type="Pfam" id="PF00454">
    <property type="entry name" value="PI3_PI4_kinase"/>
    <property type="match status" value="1"/>
</dbReference>
<dbReference type="FunFam" id="1.10.1070.11:FF:000002">
    <property type="entry name" value="Phosphatidylinositol 3-kinase catalytic subunit type 3"/>
    <property type="match status" value="1"/>
</dbReference>
<dbReference type="PROSITE" id="PS51547">
    <property type="entry name" value="C2_PI3K"/>
    <property type="match status" value="1"/>
</dbReference>
<evidence type="ECO:0000256" key="7">
    <source>
        <dbReference type="ARBA" id="ARBA00023985"/>
    </source>
</evidence>
<keyword evidence="4 8" id="KW-0547">Nucleotide-binding</keyword>
<evidence type="ECO:0000259" key="12">
    <source>
        <dbReference type="PROSITE" id="PS51547"/>
    </source>
</evidence>
<accession>T1KKC8</accession>
<dbReference type="PROSITE" id="PS51545">
    <property type="entry name" value="PIK_HELICAL"/>
    <property type="match status" value="1"/>
</dbReference>
<dbReference type="CDD" id="cd08397">
    <property type="entry name" value="C2_PI3K_class_III"/>
    <property type="match status" value="1"/>
</dbReference>
<evidence type="ECO:0000256" key="8">
    <source>
        <dbReference type="PIRNR" id="PIRNR000587"/>
    </source>
</evidence>
<dbReference type="InterPro" id="IPR016024">
    <property type="entry name" value="ARM-type_fold"/>
</dbReference>
<dbReference type="GO" id="GO:0048015">
    <property type="term" value="P:phosphatidylinositol-mediated signaling"/>
    <property type="evidence" value="ECO:0007669"/>
    <property type="project" value="TreeGrafter"/>
</dbReference>
<dbReference type="PANTHER" id="PTHR10048:SF7">
    <property type="entry name" value="PHOSPHATIDYLINOSITOL 3-KINASE CATALYTIC SUBUNIT TYPE 3"/>
    <property type="match status" value="1"/>
</dbReference>
<dbReference type="InterPro" id="IPR057756">
    <property type="entry name" value="PI3-kinase_type3/VPS34_cat"/>
</dbReference>
<dbReference type="EMBL" id="CAEY01000175">
    <property type="status" value="NOT_ANNOTATED_CDS"/>
    <property type="molecule type" value="Genomic_DNA"/>
</dbReference>
<reference evidence="13" key="2">
    <citation type="submission" date="2015-06" db="UniProtKB">
        <authorList>
            <consortium name="EnsemblMetazoa"/>
        </authorList>
    </citation>
    <scope>IDENTIFICATION</scope>
</reference>
<dbReference type="GO" id="GO:0016303">
    <property type="term" value="F:1-phosphatidylinositol-3-kinase activity"/>
    <property type="evidence" value="ECO:0007669"/>
    <property type="project" value="UniProtKB-UniRule"/>
</dbReference>
<dbReference type="InterPro" id="IPR018936">
    <property type="entry name" value="PI3/4_kinase_CS"/>
</dbReference>
<dbReference type="EnsemblMetazoa" id="tetur13g03280.1">
    <property type="protein sequence ID" value="tetur13g03280.1"/>
    <property type="gene ID" value="tetur13g03280"/>
</dbReference>
<dbReference type="Gene3D" id="2.60.40.150">
    <property type="entry name" value="C2 domain"/>
    <property type="match status" value="1"/>
</dbReference>
<dbReference type="InterPro" id="IPR000403">
    <property type="entry name" value="PI3/4_kinase_cat_dom"/>
</dbReference>
<evidence type="ECO:0000256" key="4">
    <source>
        <dbReference type="ARBA" id="ARBA00022741"/>
    </source>
</evidence>
<dbReference type="GO" id="GO:0000045">
    <property type="term" value="P:autophagosome assembly"/>
    <property type="evidence" value="ECO:0007669"/>
    <property type="project" value="TreeGrafter"/>
</dbReference>
<dbReference type="SMART" id="SM00146">
    <property type="entry name" value="PI3Kc"/>
    <property type="match status" value="1"/>
</dbReference>
<dbReference type="GO" id="GO:0000407">
    <property type="term" value="C:phagophore assembly site"/>
    <property type="evidence" value="ECO:0007669"/>
    <property type="project" value="TreeGrafter"/>
</dbReference>
<dbReference type="PIRSF" id="PIRSF000587">
    <property type="entry name" value="PI3K_Vps34"/>
    <property type="match status" value="1"/>
</dbReference>
<dbReference type="GO" id="GO:0005777">
    <property type="term" value="C:peroxisome"/>
    <property type="evidence" value="ECO:0007669"/>
    <property type="project" value="TreeGrafter"/>
</dbReference>
<dbReference type="EC" id="2.7.1.137" evidence="1 8"/>
<dbReference type="InterPro" id="IPR002420">
    <property type="entry name" value="PI3K-type_C2_dom"/>
</dbReference>
<keyword evidence="6 8" id="KW-0067">ATP-binding</keyword>
<proteinExistence type="inferred from homology"/>
<dbReference type="PROSITE" id="PS00916">
    <property type="entry name" value="PI3_4_KINASE_2"/>
    <property type="match status" value="1"/>
</dbReference>
<dbReference type="InterPro" id="IPR042236">
    <property type="entry name" value="PI3K_accessory_sf"/>
</dbReference>
<keyword evidence="3 8" id="KW-0808">Transferase</keyword>